<evidence type="ECO:0000313" key="3">
    <source>
        <dbReference type="EMBL" id="KKQ66739.1"/>
    </source>
</evidence>
<evidence type="ECO:0008006" key="5">
    <source>
        <dbReference type="Google" id="ProtNLM"/>
    </source>
</evidence>
<feature type="region of interest" description="Disordered" evidence="1">
    <location>
        <begin position="398"/>
        <end position="423"/>
    </location>
</feature>
<name>A0A0G0LZE2_9BACT</name>
<gene>
    <name evidence="3" type="ORF">US86_C0004G0057</name>
</gene>
<reference evidence="3 4" key="1">
    <citation type="journal article" date="2015" name="Nature">
        <title>rRNA introns, odd ribosomes, and small enigmatic genomes across a large radiation of phyla.</title>
        <authorList>
            <person name="Brown C.T."/>
            <person name="Hug L.A."/>
            <person name="Thomas B.C."/>
            <person name="Sharon I."/>
            <person name="Castelle C.J."/>
            <person name="Singh A."/>
            <person name="Wilkins M.J."/>
            <person name="Williams K.H."/>
            <person name="Banfield J.F."/>
        </authorList>
    </citation>
    <scope>NUCLEOTIDE SEQUENCE [LARGE SCALE GENOMIC DNA]</scope>
</reference>
<proteinExistence type="predicted"/>
<keyword evidence="2" id="KW-0812">Transmembrane</keyword>
<dbReference type="PROSITE" id="PS00018">
    <property type="entry name" value="EF_HAND_1"/>
    <property type="match status" value="1"/>
</dbReference>
<dbReference type="Proteomes" id="UP000034235">
    <property type="component" value="Unassembled WGS sequence"/>
</dbReference>
<evidence type="ECO:0000256" key="1">
    <source>
        <dbReference type="SAM" id="MobiDB-lite"/>
    </source>
</evidence>
<dbReference type="Gene3D" id="1.10.1330.10">
    <property type="entry name" value="Dockerin domain"/>
    <property type="match status" value="1"/>
</dbReference>
<dbReference type="InterPro" id="IPR018247">
    <property type="entry name" value="EF_Hand_1_Ca_BS"/>
</dbReference>
<dbReference type="EMBL" id="LBUP01000004">
    <property type="protein sequence ID" value="KKQ66739.1"/>
    <property type="molecule type" value="Genomic_DNA"/>
</dbReference>
<sequence length="739" mass="80190">MGQKGLAQVLVLIIILLGLGVGVYLVQKQTSLKSRASVETAENALALVGYTDASKPVTLPSDNISASGVPNQELIVDLLIRANTDPINLISAKLKFSSDILEVVRFEKSDLSGGVSVVEEYFDNKTGEISFVGGIPNPGYQSSVGKWGLAKKIVFKVKDGTNGKKGTIEFLEEGTAIYKNSDNAQVANLIKKSLPVQSGTTVVVASPIPSLSSTSVSGETQELKTWMLIYKPSASYNPPGTGDPVAFTRNTYFPALSEGTKYHGYSNSSAKPALRYTLVDENIKVEYNPPPKINGRYDYSALFKKYDLCNLAKQKDIKAVVLWADGSGEYAGGMWESAVTGNKGIPTNGGVYPELCDKTIVVYGLNYTRGLAEALESYGHHLERVFGKYRPEYASWSDDSASKNPGLHGRGDSCGNDHNPPNARFEYDRANTANFQSDCRNWKPDGSGAKETLNCNVWKCDGAEWHKWWMQNMPGIGNNLVGTDGKPIPNWWRLIGEPDTAVLDYLPKPGTFSNLAAKLGENSASFSFDYSGTTTGLKIDLSVTADLSWGVYLDFARGSKSPVIENNPKKWDAYACGKTLYWRAYDEERKVQSSIQKAVVECVAKPSPSPAACAQVITPAINTSTKECKDFPNACLPEGWTKLKGESCAKAGDLAGDGKFDLGRNFSILFSKFNNPDGSKPQGYEKADINGDGVINVVDVSLMRNLYIGKGKVKEKGSGNVVTNTVQTIQNTINNLLNR</sequence>
<dbReference type="GO" id="GO:0000272">
    <property type="term" value="P:polysaccharide catabolic process"/>
    <property type="evidence" value="ECO:0007669"/>
    <property type="project" value="InterPro"/>
</dbReference>
<keyword evidence="2" id="KW-1133">Transmembrane helix</keyword>
<protein>
    <recommendedName>
        <fullName evidence="5">Dockerin domain-containing protein</fullName>
    </recommendedName>
</protein>
<comment type="caution">
    <text evidence="3">The sequence shown here is derived from an EMBL/GenBank/DDBJ whole genome shotgun (WGS) entry which is preliminary data.</text>
</comment>
<feature type="transmembrane region" description="Helical" evidence="2">
    <location>
        <begin position="6"/>
        <end position="26"/>
    </location>
</feature>
<dbReference type="AlphaFoldDB" id="A0A0G0LZE2"/>
<dbReference type="InterPro" id="IPR036439">
    <property type="entry name" value="Dockerin_dom_sf"/>
</dbReference>
<evidence type="ECO:0000256" key="2">
    <source>
        <dbReference type="SAM" id="Phobius"/>
    </source>
</evidence>
<evidence type="ECO:0000313" key="4">
    <source>
        <dbReference type="Proteomes" id="UP000034235"/>
    </source>
</evidence>
<organism evidence="3 4">
    <name type="scientific">Candidatus Daviesbacteria bacterium GW2011_GWA2_38_24</name>
    <dbReference type="NCBI Taxonomy" id="1618422"/>
    <lineage>
        <taxon>Bacteria</taxon>
        <taxon>Candidatus Daviesiibacteriota</taxon>
    </lineage>
</organism>
<dbReference type="Gene3D" id="2.60.40.680">
    <property type="match status" value="1"/>
</dbReference>
<keyword evidence="2" id="KW-0472">Membrane</keyword>
<accession>A0A0G0LZE2</accession>